<evidence type="ECO:0000313" key="2">
    <source>
        <dbReference type="Proteomes" id="UP001056778"/>
    </source>
</evidence>
<reference evidence="1" key="1">
    <citation type="submission" date="2022-04" db="EMBL/GenBank/DDBJ databases">
        <title>Chromosome-scale genome assembly of Holotrichia oblita Faldermann.</title>
        <authorList>
            <person name="Rongchong L."/>
        </authorList>
    </citation>
    <scope>NUCLEOTIDE SEQUENCE</scope>
    <source>
        <strain evidence="1">81SQS9</strain>
    </source>
</reference>
<dbReference type="EMBL" id="CM043017">
    <property type="protein sequence ID" value="KAI4464252.1"/>
    <property type="molecule type" value="Genomic_DNA"/>
</dbReference>
<name>A0ACB9TBU2_HOLOL</name>
<organism evidence="1 2">
    <name type="scientific">Holotrichia oblita</name>
    <name type="common">Chafer beetle</name>
    <dbReference type="NCBI Taxonomy" id="644536"/>
    <lineage>
        <taxon>Eukaryota</taxon>
        <taxon>Metazoa</taxon>
        <taxon>Ecdysozoa</taxon>
        <taxon>Arthropoda</taxon>
        <taxon>Hexapoda</taxon>
        <taxon>Insecta</taxon>
        <taxon>Pterygota</taxon>
        <taxon>Neoptera</taxon>
        <taxon>Endopterygota</taxon>
        <taxon>Coleoptera</taxon>
        <taxon>Polyphaga</taxon>
        <taxon>Scarabaeiformia</taxon>
        <taxon>Scarabaeidae</taxon>
        <taxon>Melolonthinae</taxon>
        <taxon>Holotrichia</taxon>
    </lineage>
</organism>
<comment type="caution">
    <text evidence="1">The sequence shown here is derived from an EMBL/GenBank/DDBJ whole genome shotgun (WGS) entry which is preliminary data.</text>
</comment>
<gene>
    <name evidence="1" type="ORF">MML48_3g00005536</name>
</gene>
<protein>
    <submittedName>
        <fullName evidence="1">Group ii pyridoxal-5-phosphate decarboxylase</fullName>
    </submittedName>
</protein>
<keyword evidence="2" id="KW-1185">Reference proteome</keyword>
<evidence type="ECO:0000313" key="1">
    <source>
        <dbReference type="EMBL" id="KAI4464252.1"/>
    </source>
</evidence>
<proteinExistence type="predicted"/>
<accession>A0ACB9TBU2</accession>
<sequence>MDADQFRQFGKAMIDYIADYQETIRDRKVLPSVEPGYLQHLLPDEAPQKGEPWQEILKDVDRIIMPGVTHWQSPHFHAYYPTACSYPSIVGDMLSGAIACVGFSWMAGPACTELEVAMMNWLGKLLHLPEEFLNCSEGPGGGVIQGSASEASLVALLAAKDKFVRSIREKTPEIPAAEIKGKLVAYSSDQSNSSVEKAGLIGSMTMRLLPSDEDGALRGKTFQEAVRRDREAGLIPCFFIASLGTTGTCAFDNLEELGPICQEEGIWLHIDAAYAGTVFICPEYRYLMKGVEYADSFNFNTHKWMLCNFDCSCMWVKDAHHLMDAFNVDRIYLKHNKVSNLPDYRHWQIPLGRRFRALKLWFVLRSYGVEGIQERVRKDIGLAKYFESLVKHDERFETCTLSLGLATFRLKGDDALTQKLLDKITADKTLYLIPCHYRRKLVIRFVIASRMTEKSDVDFAWNIIRGHANQIVAPKIKKVESVIGDKYKFDAIKITTANECLEKSK</sequence>
<dbReference type="Proteomes" id="UP001056778">
    <property type="component" value="Chromosome 3"/>
</dbReference>